<evidence type="ECO:0000259" key="8">
    <source>
        <dbReference type="PROSITE" id="PS50893"/>
    </source>
</evidence>
<dbReference type="GO" id="GO:0016887">
    <property type="term" value="F:ATP hydrolysis activity"/>
    <property type="evidence" value="ECO:0007669"/>
    <property type="project" value="InterPro"/>
</dbReference>
<evidence type="ECO:0000256" key="7">
    <source>
        <dbReference type="ARBA" id="ARBA00023136"/>
    </source>
</evidence>
<dbReference type="Gene3D" id="3.40.50.300">
    <property type="entry name" value="P-loop containing nucleotide triphosphate hydrolases"/>
    <property type="match status" value="1"/>
</dbReference>
<name>A0A4R2JVP7_9PSEU</name>
<keyword evidence="4" id="KW-1003">Cell membrane</keyword>
<dbReference type="InterPro" id="IPR003439">
    <property type="entry name" value="ABC_transporter-like_ATP-bd"/>
</dbReference>
<dbReference type="CDD" id="cd03257">
    <property type="entry name" value="ABC_NikE_OppD_transporters"/>
    <property type="match status" value="1"/>
</dbReference>
<keyword evidence="6" id="KW-0067">ATP-binding</keyword>
<proteinExistence type="inferred from homology"/>
<accession>A0A4R2JVP7</accession>
<evidence type="ECO:0000256" key="5">
    <source>
        <dbReference type="ARBA" id="ARBA00022741"/>
    </source>
</evidence>
<keyword evidence="10" id="KW-1185">Reference proteome</keyword>
<evidence type="ECO:0000256" key="4">
    <source>
        <dbReference type="ARBA" id="ARBA00022475"/>
    </source>
</evidence>
<dbReference type="GO" id="GO:0005886">
    <property type="term" value="C:plasma membrane"/>
    <property type="evidence" value="ECO:0007669"/>
    <property type="project" value="UniProtKB-SubCell"/>
</dbReference>
<dbReference type="GO" id="GO:0005524">
    <property type="term" value="F:ATP binding"/>
    <property type="evidence" value="ECO:0007669"/>
    <property type="project" value="UniProtKB-KW"/>
</dbReference>
<dbReference type="SUPFAM" id="SSF52540">
    <property type="entry name" value="P-loop containing nucleoside triphosphate hydrolases"/>
    <property type="match status" value="1"/>
</dbReference>
<reference evidence="9 10" key="1">
    <citation type="submission" date="2019-03" db="EMBL/GenBank/DDBJ databases">
        <title>Genomic Encyclopedia of Type Strains, Phase IV (KMG-IV): sequencing the most valuable type-strain genomes for metagenomic binning, comparative biology and taxonomic classification.</title>
        <authorList>
            <person name="Goeker M."/>
        </authorList>
    </citation>
    <scope>NUCLEOTIDE SEQUENCE [LARGE SCALE GENOMIC DNA]</scope>
    <source>
        <strain evidence="9 10">DSM 45934</strain>
    </source>
</reference>
<dbReference type="InterPro" id="IPR050388">
    <property type="entry name" value="ABC_Ni/Peptide_Import"/>
</dbReference>
<dbReference type="AlphaFoldDB" id="A0A4R2JVP7"/>
<dbReference type="PROSITE" id="PS50893">
    <property type="entry name" value="ABC_TRANSPORTER_2"/>
    <property type="match status" value="1"/>
</dbReference>
<feature type="domain" description="ABC transporter" evidence="8">
    <location>
        <begin position="4"/>
        <end position="246"/>
    </location>
</feature>
<dbReference type="InterPro" id="IPR003593">
    <property type="entry name" value="AAA+_ATPase"/>
</dbReference>
<dbReference type="PROSITE" id="PS00211">
    <property type="entry name" value="ABC_TRANSPORTER_1"/>
    <property type="match status" value="1"/>
</dbReference>
<dbReference type="SMART" id="SM00382">
    <property type="entry name" value="AAA"/>
    <property type="match status" value="1"/>
</dbReference>
<dbReference type="EMBL" id="SLWS01000005">
    <property type="protein sequence ID" value="TCO58235.1"/>
    <property type="molecule type" value="Genomic_DNA"/>
</dbReference>
<comment type="subcellular location">
    <subcellularLocation>
        <location evidence="1">Cell membrane</location>
        <topology evidence="1">Peripheral membrane protein</topology>
    </subcellularLocation>
</comment>
<dbReference type="OrthoDB" id="3677453at2"/>
<dbReference type="RefSeq" id="WP_132118846.1">
    <property type="nucleotide sequence ID" value="NZ_SLWS01000005.1"/>
</dbReference>
<dbReference type="PANTHER" id="PTHR43297:SF2">
    <property type="entry name" value="DIPEPTIDE TRANSPORT ATP-BINDING PROTEIN DPPD"/>
    <property type="match status" value="1"/>
</dbReference>
<comment type="caution">
    <text evidence="9">The sequence shown here is derived from an EMBL/GenBank/DDBJ whole genome shotgun (WGS) entry which is preliminary data.</text>
</comment>
<evidence type="ECO:0000256" key="6">
    <source>
        <dbReference type="ARBA" id="ARBA00022840"/>
    </source>
</evidence>
<dbReference type="PANTHER" id="PTHR43297">
    <property type="entry name" value="OLIGOPEPTIDE TRANSPORT ATP-BINDING PROTEIN APPD"/>
    <property type="match status" value="1"/>
</dbReference>
<protein>
    <submittedName>
        <fullName evidence="9">ABC-type dipeptide/oligopeptide/nickel transport system ATPase component</fullName>
    </submittedName>
</protein>
<sequence length="251" mass="27244">MSVLTVQSLTVSVDGDWLVDDVSFEIEPGERVGLIGESGSGKTLTASAVMGLVSDELTVRGSIRLNGKEIVGARERELARSRGRDMAMVFQEPMTALNPTMRVGKQVAEAMLVHRTRPDRRDATKAAAELLDLVQLPDRAAKAYPHQLSGGQRQRVMLAMALANDPSLLICDEPTTALDVTVQKQILELILAATDDKALLFITHDLAVVASVCERVMVMRDGKIVESGPVQDVFTSPSHEYTEHLLAVSLD</sequence>
<evidence type="ECO:0000256" key="1">
    <source>
        <dbReference type="ARBA" id="ARBA00004202"/>
    </source>
</evidence>
<comment type="similarity">
    <text evidence="2">Belongs to the ABC transporter superfamily.</text>
</comment>
<keyword evidence="3" id="KW-0813">Transport</keyword>
<dbReference type="Proteomes" id="UP000295680">
    <property type="component" value="Unassembled WGS sequence"/>
</dbReference>
<evidence type="ECO:0000313" key="10">
    <source>
        <dbReference type="Proteomes" id="UP000295680"/>
    </source>
</evidence>
<organism evidence="9 10">
    <name type="scientific">Actinocrispum wychmicini</name>
    <dbReference type="NCBI Taxonomy" id="1213861"/>
    <lineage>
        <taxon>Bacteria</taxon>
        <taxon>Bacillati</taxon>
        <taxon>Actinomycetota</taxon>
        <taxon>Actinomycetes</taxon>
        <taxon>Pseudonocardiales</taxon>
        <taxon>Pseudonocardiaceae</taxon>
        <taxon>Actinocrispum</taxon>
    </lineage>
</organism>
<evidence type="ECO:0000256" key="3">
    <source>
        <dbReference type="ARBA" id="ARBA00022448"/>
    </source>
</evidence>
<dbReference type="InterPro" id="IPR017871">
    <property type="entry name" value="ABC_transporter-like_CS"/>
</dbReference>
<keyword evidence="7" id="KW-0472">Membrane</keyword>
<dbReference type="InterPro" id="IPR027417">
    <property type="entry name" value="P-loop_NTPase"/>
</dbReference>
<evidence type="ECO:0000313" key="9">
    <source>
        <dbReference type="EMBL" id="TCO58235.1"/>
    </source>
</evidence>
<evidence type="ECO:0000256" key="2">
    <source>
        <dbReference type="ARBA" id="ARBA00005417"/>
    </source>
</evidence>
<gene>
    <name evidence="9" type="ORF">EV192_105300</name>
</gene>
<dbReference type="Pfam" id="PF00005">
    <property type="entry name" value="ABC_tran"/>
    <property type="match status" value="1"/>
</dbReference>
<keyword evidence="5" id="KW-0547">Nucleotide-binding</keyword>